<dbReference type="PROSITE" id="PS50937">
    <property type="entry name" value="HTH_MERR_2"/>
    <property type="match status" value="1"/>
</dbReference>
<evidence type="ECO:0000256" key="1">
    <source>
        <dbReference type="ARBA" id="ARBA00023015"/>
    </source>
</evidence>
<gene>
    <name evidence="6" type="ORF">SAMN04487904_11422</name>
</gene>
<accession>A0A1I7C3D7</accession>
<feature type="region of interest" description="Disordered" evidence="4">
    <location>
        <begin position="116"/>
        <end position="170"/>
    </location>
</feature>
<dbReference type="Gene3D" id="1.10.1660.10">
    <property type="match status" value="1"/>
</dbReference>
<keyword evidence="7" id="KW-1185">Reference proteome</keyword>
<proteinExistence type="predicted"/>
<name>A0A1I7C3D7_9ACTN</name>
<dbReference type="AlphaFoldDB" id="A0A1I7C3D7"/>
<evidence type="ECO:0000256" key="2">
    <source>
        <dbReference type="ARBA" id="ARBA00023125"/>
    </source>
</evidence>
<evidence type="ECO:0000259" key="5">
    <source>
        <dbReference type="PROSITE" id="PS50937"/>
    </source>
</evidence>
<dbReference type="Gene3D" id="3.40.30.10">
    <property type="entry name" value="Glutaredoxin"/>
    <property type="match status" value="1"/>
</dbReference>
<dbReference type="PANTHER" id="PTHR30204:SF94">
    <property type="entry name" value="HEAVY METAL-DEPENDENT TRANSCRIPTIONAL REGULATOR HI_0293-RELATED"/>
    <property type="match status" value="1"/>
</dbReference>
<dbReference type="InterPro" id="IPR000551">
    <property type="entry name" value="MerR-type_HTH_dom"/>
</dbReference>
<dbReference type="PRINTS" id="PR00040">
    <property type="entry name" value="HTHMERR"/>
</dbReference>
<dbReference type="GO" id="GO:0003700">
    <property type="term" value="F:DNA-binding transcription factor activity"/>
    <property type="evidence" value="ECO:0007669"/>
    <property type="project" value="InterPro"/>
</dbReference>
<protein>
    <submittedName>
        <fullName evidence="6">Peroxiredoxin</fullName>
    </submittedName>
</protein>
<dbReference type="InterPro" id="IPR047057">
    <property type="entry name" value="MerR_fam"/>
</dbReference>
<dbReference type="InterPro" id="IPR036249">
    <property type="entry name" value="Thioredoxin-like_sf"/>
</dbReference>
<dbReference type="SMART" id="SM00422">
    <property type="entry name" value="HTH_MERR"/>
    <property type="match status" value="1"/>
</dbReference>
<evidence type="ECO:0000256" key="4">
    <source>
        <dbReference type="SAM" id="MobiDB-lite"/>
    </source>
</evidence>
<evidence type="ECO:0000256" key="3">
    <source>
        <dbReference type="ARBA" id="ARBA00023163"/>
    </source>
</evidence>
<reference evidence="7" key="1">
    <citation type="submission" date="2016-10" db="EMBL/GenBank/DDBJ databases">
        <authorList>
            <person name="Varghese N."/>
            <person name="Submissions S."/>
        </authorList>
    </citation>
    <scope>NUCLEOTIDE SEQUENCE [LARGE SCALE GENOMIC DNA]</scope>
    <source>
        <strain evidence="7">DSM 45501</strain>
    </source>
</reference>
<dbReference type="SUPFAM" id="SSF52833">
    <property type="entry name" value="Thioredoxin-like"/>
    <property type="match status" value="1"/>
</dbReference>
<dbReference type="InterPro" id="IPR013740">
    <property type="entry name" value="Redoxin"/>
</dbReference>
<dbReference type="Pfam" id="PF08534">
    <property type="entry name" value="Redoxin"/>
    <property type="match status" value="1"/>
</dbReference>
<dbReference type="PANTHER" id="PTHR30204">
    <property type="entry name" value="REDOX-CYCLING DRUG-SENSING TRANSCRIPTIONAL ACTIVATOR SOXR"/>
    <property type="match status" value="1"/>
</dbReference>
<dbReference type="InterPro" id="IPR009061">
    <property type="entry name" value="DNA-bd_dom_put_sf"/>
</dbReference>
<dbReference type="SUPFAM" id="SSF46955">
    <property type="entry name" value="Putative DNA-binding domain"/>
    <property type="match status" value="1"/>
</dbReference>
<dbReference type="Pfam" id="PF13411">
    <property type="entry name" value="MerR_1"/>
    <property type="match status" value="1"/>
</dbReference>
<organism evidence="6 7">
    <name type="scientific">Actinopolyspora righensis</name>
    <dbReference type="NCBI Taxonomy" id="995060"/>
    <lineage>
        <taxon>Bacteria</taxon>
        <taxon>Bacillati</taxon>
        <taxon>Actinomycetota</taxon>
        <taxon>Actinomycetes</taxon>
        <taxon>Actinopolysporales</taxon>
        <taxon>Actinopolysporaceae</taxon>
        <taxon>Actinopolyspora</taxon>
        <taxon>Actinopolyspora alba group</taxon>
    </lineage>
</organism>
<feature type="compositionally biased region" description="Basic and acidic residues" evidence="4">
    <location>
        <begin position="116"/>
        <end position="125"/>
    </location>
</feature>
<dbReference type="Proteomes" id="UP000199165">
    <property type="component" value="Unassembled WGS sequence"/>
</dbReference>
<feature type="domain" description="HTH merR-type" evidence="5">
    <location>
        <begin position="5"/>
        <end position="73"/>
    </location>
</feature>
<dbReference type="GO" id="GO:0003677">
    <property type="term" value="F:DNA binding"/>
    <property type="evidence" value="ECO:0007669"/>
    <property type="project" value="UniProtKB-KW"/>
</dbReference>
<dbReference type="STRING" id="995060.SAMN04487904_11422"/>
<sequence>MVVTGIRIGEVARRAGVTTKAVRYYESLGLLDPARLANGYRNYGEHDVRLVRQIRELGELGIPAGRSRPFLDCLTAGHGHADDCPASLATYRDAIDELTHRIDELTNRRAALREQLARAAHRGDADSSADTVRQAGAHPAPADDSPTPDGGSAEQLPGTRMPDLPLRDTDGGTVRLDALGAGRTVIYVYPLTGSPRVDLPDGWDTIPGARGCTAEACGFRDHHRELLTAGAAGVFGLSSQHSEYQRELVERLDLPFPMLSDPTHNLARALGLPTFRVDGLRLYERLTLIVHEGLVEHVFHPISAPREHAGQVLSWLRENTLPRNQI</sequence>
<dbReference type="EMBL" id="FPAT01000014">
    <property type="protein sequence ID" value="SFT93919.1"/>
    <property type="molecule type" value="Genomic_DNA"/>
</dbReference>
<evidence type="ECO:0000313" key="6">
    <source>
        <dbReference type="EMBL" id="SFT93919.1"/>
    </source>
</evidence>
<dbReference type="CDD" id="cd01282">
    <property type="entry name" value="HTH_MerR-like_sg3"/>
    <property type="match status" value="1"/>
</dbReference>
<dbReference type="PROSITE" id="PS00552">
    <property type="entry name" value="HTH_MERR_1"/>
    <property type="match status" value="1"/>
</dbReference>
<keyword evidence="3" id="KW-0804">Transcription</keyword>
<evidence type="ECO:0000313" key="7">
    <source>
        <dbReference type="Proteomes" id="UP000199165"/>
    </source>
</evidence>
<keyword evidence="2" id="KW-0238">DNA-binding</keyword>
<keyword evidence="1" id="KW-0805">Transcription regulation</keyword>
<dbReference type="CDD" id="cd03017">
    <property type="entry name" value="PRX_BCP"/>
    <property type="match status" value="1"/>
</dbReference>
<dbReference type="GO" id="GO:0016491">
    <property type="term" value="F:oxidoreductase activity"/>
    <property type="evidence" value="ECO:0007669"/>
    <property type="project" value="InterPro"/>
</dbReference>